<evidence type="ECO:0000256" key="1">
    <source>
        <dbReference type="SAM" id="MobiDB-lite"/>
    </source>
</evidence>
<protein>
    <submittedName>
        <fullName evidence="2">Uncharacterized protein</fullName>
    </submittedName>
</protein>
<proteinExistence type="predicted"/>
<feature type="region of interest" description="Disordered" evidence="1">
    <location>
        <begin position="21"/>
        <end position="44"/>
    </location>
</feature>
<gene>
    <name evidence="2" type="primary">ORF109704</name>
</gene>
<organism evidence="2">
    <name type="scientific">Arion vulgaris</name>
    <dbReference type="NCBI Taxonomy" id="1028688"/>
    <lineage>
        <taxon>Eukaryota</taxon>
        <taxon>Metazoa</taxon>
        <taxon>Spiralia</taxon>
        <taxon>Lophotrochozoa</taxon>
        <taxon>Mollusca</taxon>
        <taxon>Gastropoda</taxon>
        <taxon>Heterobranchia</taxon>
        <taxon>Euthyneura</taxon>
        <taxon>Panpulmonata</taxon>
        <taxon>Eupulmonata</taxon>
        <taxon>Stylommatophora</taxon>
        <taxon>Helicina</taxon>
        <taxon>Arionoidea</taxon>
        <taxon>Arionidae</taxon>
        <taxon>Arion</taxon>
    </lineage>
</organism>
<feature type="non-terminal residue" evidence="2">
    <location>
        <position position="1"/>
    </location>
</feature>
<evidence type="ECO:0000313" key="2">
    <source>
        <dbReference type="EMBL" id="CEK78355.1"/>
    </source>
</evidence>
<dbReference type="AlphaFoldDB" id="A0A0B7AEH4"/>
<sequence length="314" mass="35419">LRGYGIRIQVTGEENLALDDHKRVSDSKPRDSTDTTMTKRSDQDYRSIHYSTERTFSTRGVSPHYMFPRSHTGLEEDDASRYLASPRNSIGSISSVLSYKSSNADSAVDLGPTDEDQDFEYADFLAKHQDRRFSHSNDNSFIKRHAIDDSTTDQLHTYYNVDSYFRNLHTIPTSKYHGSVSHSTITKTESSPPAIFHFSTSNTQEQKLSWVAGKGLSNYNVSPNSLQFSEEFVVKQHLHTSASCEGSNPGLDVDKKNNDCSDQTALYKSDLFTDNILDEDFNNRSLQELSSFDKGIESSFQLAPDTDSDLQTTR</sequence>
<name>A0A0B7AEH4_9EUPU</name>
<dbReference type="EMBL" id="HACG01031490">
    <property type="protein sequence ID" value="CEK78355.1"/>
    <property type="molecule type" value="Transcribed_RNA"/>
</dbReference>
<reference evidence="2" key="1">
    <citation type="submission" date="2014-12" db="EMBL/GenBank/DDBJ databases">
        <title>Insight into the proteome of Arion vulgaris.</title>
        <authorList>
            <person name="Aradska J."/>
            <person name="Bulat T."/>
            <person name="Smidak R."/>
            <person name="Sarate P."/>
            <person name="Gangsoo J."/>
            <person name="Sialana F."/>
            <person name="Bilban M."/>
            <person name="Lubec G."/>
        </authorList>
    </citation>
    <scope>NUCLEOTIDE SEQUENCE</scope>
    <source>
        <tissue evidence="2">Skin</tissue>
    </source>
</reference>
<accession>A0A0B7AEH4</accession>